<organism evidence="9 10">
    <name type="scientific">Propionispora vibrioides</name>
    <dbReference type="NCBI Taxonomy" id="112903"/>
    <lineage>
        <taxon>Bacteria</taxon>
        <taxon>Bacillati</taxon>
        <taxon>Bacillota</taxon>
        <taxon>Negativicutes</taxon>
        <taxon>Selenomonadales</taxon>
        <taxon>Sporomusaceae</taxon>
        <taxon>Propionispora</taxon>
    </lineage>
</organism>
<dbReference type="EMBL" id="FODY01000007">
    <property type="protein sequence ID" value="SEO92020.1"/>
    <property type="molecule type" value="Genomic_DNA"/>
</dbReference>
<feature type="transmembrane region" description="Helical" evidence="7">
    <location>
        <begin position="140"/>
        <end position="157"/>
    </location>
</feature>
<reference evidence="9 10" key="1">
    <citation type="submission" date="2016-10" db="EMBL/GenBank/DDBJ databases">
        <authorList>
            <person name="de Groot N.N."/>
        </authorList>
    </citation>
    <scope>NUCLEOTIDE SEQUENCE [LARGE SCALE GENOMIC DNA]</scope>
    <source>
        <strain evidence="9 10">DSM 13305</strain>
    </source>
</reference>
<evidence type="ECO:0000256" key="4">
    <source>
        <dbReference type="ARBA" id="ARBA00022989"/>
    </source>
</evidence>
<comment type="subcellular location">
    <subcellularLocation>
        <location evidence="1">Cell membrane</location>
        <topology evidence="1">Multi-pass membrane protein</topology>
    </subcellularLocation>
</comment>
<dbReference type="Pfam" id="PF06738">
    <property type="entry name" value="ThrE"/>
    <property type="match status" value="1"/>
</dbReference>
<proteinExistence type="inferred from homology"/>
<keyword evidence="2" id="KW-1003">Cell membrane</keyword>
<evidence type="ECO:0000256" key="6">
    <source>
        <dbReference type="ARBA" id="ARBA00034125"/>
    </source>
</evidence>
<dbReference type="GO" id="GO:0005886">
    <property type="term" value="C:plasma membrane"/>
    <property type="evidence" value="ECO:0007669"/>
    <property type="project" value="UniProtKB-SubCell"/>
</dbReference>
<dbReference type="PANTHER" id="PTHR34390:SF2">
    <property type="entry name" value="SUCCINATE TRANSPORTER SUBUNIT YJJP-RELATED"/>
    <property type="match status" value="1"/>
</dbReference>
<evidence type="ECO:0000256" key="1">
    <source>
        <dbReference type="ARBA" id="ARBA00004651"/>
    </source>
</evidence>
<dbReference type="InterPro" id="IPR050539">
    <property type="entry name" value="ThrE_Dicarb/AminoAcid_Exp"/>
</dbReference>
<evidence type="ECO:0000256" key="2">
    <source>
        <dbReference type="ARBA" id="ARBA00022475"/>
    </source>
</evidence>
<evidence type="ECO:0000256" key="3">
    <source>
        <dbReference type="ARBA" id="ARBA00022692"/>
    </source>
</evidence>
<comment type="similarity">
    <text evidence="6">Belongs to the ThrE exporter (TC 2.A.79) family.</text>
</comment>
<dbReference type="InterPro" id="IPR010619">
    <property type="entry name" value="ThrE-like_N"/>
</dbReference>
<feature type="domain" description="Threonine/serine exporter-like N-terminal" evidence="8">
    <location>
        <begin position="12"/>
        <end position="250"/>
    </location>
</feature>
<accession>A0A1H8TLT9</accession>
<protein>
    <submittedName>
        <fullName evidence="9">Uncharacterized membrane protein YjjP, DUF1212 family</fullName>
    </submittedName>
</protein>
<evidence type="ECO:0000256" key="5">
    <source>
        <dbReference type="ARBA" id="ARBA00023136"/>
    </source>
</evidence>
<keyword evidence="10" id="KW-1185">Reference proteome</keyword>
<dbReference type="OrthoDB" id="9813917at2"/>
<evidence type="ECO:0000259" key="8">
    <source>
        <dbReference type="Pfam" id="PF06738"/>
    </source>
</evidence>
<evidence type="ECO:0000256" key="7">
    <source>
        <dbReference type="SAM" id="Phobius"/>
    </source>
</evidence>
<feature type="transmembrane region" description="Helical" evidence="7">
    <location>
        <begin position="169"/>
        <end position="189"/>
    </location>
</feature>
<evidence type="ECO:0000313" key="9">
    <source>
        <dbReference type="EMBL" id="SEO92020.1"/>
    </source>
</evidence>
<keyword evidence="5 7" id="KW-0472">Membrane</keyword>
<feature type="transmembrane region" description="Helical" evidence="7">
    <location>
        <begin position="195"/>
        <end position="212"/>
    </location>
</feature>
<dbReference type="GO" id="GO:0015744">
    <property type="term" value="P:succinate transport"/>
    <property type="evidence" value="ECO:0007669"/>
    <property type="project" value="TreeGrafter"/>
</dbReference>
<evidence type="ECO:0000313" key="10">
    <source>
        <dbReference type="Proteomes" id="UP000198847"/>
    </source>
</evidence>
<dbReference type="AlphaFoldDB" id="A0A1H8TLT9"/>
<dbReference type="RefSeq" id="WP_091745392.1">
    <property type="nucleotide sequence ID" value="NZ_FODY01000007.1"/>
</dbReference>
<dbReference type="GO" id="GO:0022857">
    <property type="term" value="F:transmembrane transporter activity"/>
    <property type="evidence" value="ECO:0007669"/>
    <property type="project" value="InterPro"/>
</dbReference>
<name>A0A1H8TLT9_9FIRM</name>
<keyword evidence="3 7" id="KW-0812">Transmembrane</keyword>
<dbReference type="Proteomes" id="UP000198847">
    <property type="component" value="Unassembled WGS sequence"/>
</dbReference>
<gene>
    <name evidence="9" type="ORF">SAMN04490178_10724</name>
</gene>
<feature type="transmembrane region" description="Helical" evidence="7">
    <location>
        <begin position="233"/>
        <end position="251"/>
    </location>
</feature>
<dbReference type="STRING" id="112903.SAMN04490178_10724"/>
<sequence>MEIPLEKIVLLAALAGEVLLKNGGETRRVEETMEHMARACGAAGVESFVIPTGVFLTVSDASGQSLTMIRRVRDRTINLDRIAKVNELSRRLVERRIDPGSAKAILLRISKERSGFSLPTSIAASGAIGATTAVLQAGGFFEIGAAFVAAGAVRYIAHVVSRLQGTPVAYEFLGGAVVAVIGSVLYYYWPHLGRDSIIIGGIMPLVPGMAITNALRDFIVGDLVSGLSRGMEALLTAVAVAMGVFIVLATVL</sequence>
<keyword evidence="4 7" id="KW-1133">Transmembrane helix</keyword>
<dbReference type="PANTHER" id="PTHR34390">
    <property type="entry name" value="UPF0442 PROTEIN YJJB-RELATED"/>
    <property type="match status" value="1"/>
</dbReference>